<sequence>MESVITAFKRSLDFQGRSGRKEYWLFYLFTLVIYVVLAVLAAATEAMLVGVLLGFYGVAIIVPSLAVSIRRMHDCNRSGWWILINLVPLVGVFIYLYFAVSKGTEGENRFGADPLQPGQDQDVVMA</sequence>
<name>A0ABW8NMA4_9GAMM</name>
<dbReference type="Pfam" id="PF05656">
    <property type="entry name" value="DUF805"/>
    <property type="match status" value="1"/>
</dbReference>
<dbReference type="InterPro" id="IPR008523">
    <property type="entry name" value="DUF805"/>
</dbReference>
<proteinExistence type="predicted"/>
<dbReference type="EMBL" id="JBBKTX010000024">
    <property type="protein sequence ID" value="MFK4754109.1"/>
    <property type="molecule type" value="Genomic_DNA"/>
</dbReference>
<organism evidence="2 3">
    <name type="scientific">Oceanobacter antarcticus</name>
    <dbReference type="NCBI Taxonomy" id="3133425"/>
    <lineage>
        <taxon>Bacteria</taxon>
        <taxon>Pseudomonadati</taxon>
        <taxon>Pseudomonadota</taxon>
        <taxon>Gammaproteobacteria</taxon>
        <taxon>Oceanospirillales</taxon>
        <taxon>Oceanospirillaceae</taxon>
        <taxon>Oceanobacter</taxon>
    </lineage>
</organism>
<evidence type="ECO:0000313" key="2">
    <source>
        <dbReference type="EMBL" id="MFK4754109.1"/>
    </source>
</evidence>
<comment type="caution">
    <text evidence="2">The sequence shown here is derived from an EMBL/GenBank/DDBJ whole genome shotgun (WGS) entry which is preliminary data.</text>
</comment>
<dbReference type="RefSeq" id="WP_416207062.1">
    <property type="nucleotide sequence ID" value="NZ_JBBKTX010000024.1"/>
</dbReference>
<reference evidence="2 3" key="1">
    <citation type="submission" date="2024-03" db="EMBL/GenBank/DDBJ databases">
        <title>High-quality draft genome sequence of Oceanobacter sp. wDCs-4.</title>
        <authorList>
            <person name="Dong C."/>
        </authorList>
    </citation>
    <scope>NUCLEOTIDE SEQUENCE [LARGE SCALE GENOMIC DNA]</scope>
    <source>
        <strain evidence="3">wDCs-4</strain>
    </source>
</reference>
<keyword evidence="1" id="KW-0812">Transmembrane</keyword>
<feature type="transmembrane region" description="Helical" evidence="1">
    <location>
        <begin position="80"/>
        <end position="100"/>
    </location>
</feature>
<feature type="transmembrane region" description="Helical" evidence="1">
    <location>
        <begin position="24"/>
        <end position="43"/>
    </location>
</feature>
<keyword evidence="1" id="KW-0472">Membrane</keyword>
<accession>A0ABW8NMA4</accession>
<protein>
    <submittedName>
        <fullName evidence="2">DUF805 domain-containing protein</fullName>
    </submittedName>
</protein>
<evidence type="ECO:0000313" key="3">
    <source>
        <dbReference type="Proteomes" id="UP001620597"/>
    </source>
</evidence>
<keyword evidence="1" id="KW-1133">Transmembrane helix</keyword>
<dbReference type="PANTHER" id="PTHR34980">
    <property type="entry name" value="INNER MEMBRANE PROTEIN-RELATED-RELATED"/>
    <property type="match status" value="1"/>
</dbReference>
<gene>
    <name evidence="2" type="ORF">WG929_16980</name>
</gene>
<dbReference type="PANTHER" id="PTHR34980:SF2">
    <property type="entry name" value="INNER MEMBRANE PROTEIN YHAH-RELATED"/>
    <property type="match status" value="1"/>
</dbReference>
<evidence type="ECO:0000256" key="1">
    <source>
        <dbReference type="SAM" id="Phobius"/>
    </source>
</evidence>
<feature type="transmembrane region" description="Helical" evidence="1">
    <location>
        <begin position="49"/>
        <end position="68"/>
    </location>
</feature>
<keyword evidence="3" id="KW-1185">Reference proteome</keyword>
<dbReference type="Proteomes" id="UP001620597">
    <property type="component" value="Unassembled WGS sequence"/>
</dbReference>